<comment type="similarity">
    <text evidence="1">In the C-terminal section; belongs to the class-I pyridoxal-phosphate-dependent aminotransferase family.</text>
</comment>
<dbReference type="InterPro" id="IPR004839">
    <property type="entry name" value="Aminotransferase_I/II_large"/>
</dbReference>
<dbReference type="SUPFAM" id="SSF46785">
    <property type="entry name" value="Winged helix' DNA-binding domain"/>
    <property type="match status" value="1"/>
</dbReference>
<dbReference type="InterPro" id="IPR015422">
    <property type="entry name" value="PyrdxlP-dep_Trfase_small"/>
</dbReference>
<accession>A0A370B7H6</accession>
<dbReference type="Pfam" id="PF00155">
    <property type="entry name" value="Aminotran_1_2"/>
    <property type="match status" value="1"/>
</dbReference>
<keyword evidence="9" id="KW-1185">Reference proteome</keyword>
<dbReference type="PANTHER" id="PTHR46577:SF2">
    <property type="entry name" value="TRANSCRIPTIONAL REGULATORY PROTEIN"/>
    <property type="match status" value="1"/>
</dbReference>
<dbReference type="GO" id="GO:0003700">
    <property type="term" value="F:DNA-binding transcription factor activity"/>
    <property type="evidence" value="ECO:0007669"/>
    <property type="project" value="InterPro"/>
</dbReference>
<dbReference type="Pfam" id="PF00392">
    <property type="entry name" value="GntR"/>
    <property type="match status" value="1"/>
</dbReference>
<evidence type="ECO:0000313" key="9">
    <source>
        <dbReference type="Proteomes" id="UP000253741"/>
    </source>
</evidence>
<dbReference type="InterPro" id="IPR000524">
    <property type="entry name" value="Tscrpt_reg_HTH_GntR"/>
</dbReference>
<keyword evidence="5" id="KW-0804">Transcription</keyword>
<feature type="compositionally biased region" description="Low complexity" evidence="6">
    <location>
        <begin position="1"/>
        <end position="15"/>
    </location>
</feature>
<protein>
    <submittedName>
        <fullName evidence="8">PLP-dependent aminotransferase family protein</fullName>
    </submittedName>
</protein>
<feature type="domain" description="HTH gntR-type" evidence="7">
    <location>
        <begin position="4"/>
        <end position="70"/>
    </location>
</feature>
<dbReference type="InterPro" id="IPR015424">
    <property type="entry name" value="PyrdxlP-dep_Trfase"/>
</dbReference>
<dbReference type="CDD" id="cd07377">
    <property type="entry name" value="WHTH_GntR"/>
    <property type="match status" value="1"/>
</dbReference>
<gene>
    <name evidence="8" type="ORF">DVH02_12850</name>
</gene>
<evidence type="ECO:0000256" key="5">
    <source>
        <dbReference type="ARBA" id="ARBA00023163"/>
    </source>
</evidence>
<dbReference type="SUPFAM" id="SSF53383">
    <property type="entry name" value="PLP-dependent transferases"/>
    <property type="match status" value="1"/>
</dbReference>
<dbReference type="SMART" id="SM00345">
    <property type="entry name" value="HTH_GNTR"/>
    <property type="match status" value="1"/>
</dbReference>
<dbReference type="EMBL" id="QQNA01000089">
    <property type="protein sequence ID" value="RDG37757.1"/>
    <property type="molecule type" value="Genomic_DNA"/>
</dbReference>
<feature type="region of interest" description="Disordered" evidence="6">
    <location>
        <begin position="1"/>
        <end position="30"/>
    </location>
</feature>
<dbReference type="PRINTS" id="PR00035">
    <property type="entry name" value="HTHGNTR"/>
</dbReference>
<keyword evidence="8" id="KW-0808">Transferase</keyword>
<dbReference type="Gene3D" id="3.40.640.10">
    <property type="entry name" value="Type I PLP-dependent aspartate aminotransferase-like (Major domain)"/>
    <property type="match status" value="1"/>
</dbReference>
<dbReference type="GO" id="GO:0008483">
    <property type="term" value="F:transaminase activity"/>
    <property type="evidence" value="ECO:0007669"/>
    <property type="project" value="UniProtKB-KW"/>
</dbReference>
<dbReference type="PANTHER" id="PTHR46577">
    <property type="entry name" value="HTH-TYPE TRANSCRIPTIONAL REGULATORY PROTEIN GABR"/>
    <property type="match status" value="1"/>
</dbReference>
<evidence type="ECO:0000256" key="1">
    <source>
        <dbReference type="ARBA" id="ARBA00005384"/>
    </source>
</evidence>
<dbReference type="InterPro" id="IPR036388">
    <property type="entry name" value="WH-like_DNA-bd_sf"/>
</dbReference>
<evidence type="ECO:0000259" key="7">
    <source>
        <dbReference type="PROSITE" id="PS50949"/>
    </source>
</evidence>
<dbReference type="Gene3D" id="3.90.1150.10">
    <property type="entry name" value="Aspartate Aminotransferase, domain 1"/>
    <property type="match status" value="1"/>
</dbReference>
<keyword evidence="4" id="KW-0238">DNA-binding</keyword>
<dbReference type="InterPro" id="IPR015421">
    <property type="entry name" value="PyrdxlP-dep_Trfase_major"/>
</dbReference>
<dbReference type="InterPro" id="IPR036390">
    <property type="entry name" value="WH_DNA-bd_sf"/>
</dbReference>
<keyword evidence="2" id="KW-0663">Pyridoxal phosphate</keyword>
<reference evidence="8 9" key="1">
    <citation type="submission" date="2018-07" db="EMBL/GenBank/DDBJ databases">
        <title>Streptomyces species from bats.</title>
        <authorList>
            <person name="Dunlap C."/>
        </authorList>
    </citation>
    <scope>NUCLEOTIDE SEQUENCE [LARGE SCALE GENOMIC DNA]</scope>
    <source>
        <strain evidence="8 9">AC230</strain>
    </source>
</reference>
<organism evidence="8 9">
    <name type="scientific">Streptomyces corynorhini</name>
    <dbReference type="NCBI Taxonomy" id="2282652"/>
    <lineage>
        <taxon>Bacteria</taxon>
        <taxon>Bacillati</taxon>
        <taxon>Actinomycetota</taxon>
        <taxon>Actinomycetes</taxon>
        <taxon>Kitasatosporales</taxon>
        <taxon>Streptomycetaceae</taxon>
        <taxon>Streptomyces</taxon>
    </lineage>
</organism>
<dbReference type="AlphaFoldDB" id="A0A370B7H6"/>
<dbReference type="GO" id="GO:0003677">
    <property type="term" value="F:DNA binding"/>
    <property type="evidence" value="ECO:0007669"/>
    <property type="project" value="UniProtKB-KW"/>
</dbReference>
<dbReference type="Gene3D" id="1.10.10.10">
    <property type="entry name" value="Winged helix-like DNA-binding domain superfamily/Winged helix DNA-binding domain"/>
    <property type="match status" value="1"/>
</dbReference>
<name>A0A370B7H6_9ACTN</name>
<proteinExistence type="inferred from homology"/>
<keyword evidence="8" id="KW-0032">Aminotransferase</keyword>
<evidence type="ECO:0000313" key="8">
    <source>
        <dbReference type="EMBL" id="RDG37757.1"/>
    </source>
</evidence>
<comment type="caution">
    <text evidence="8">The sequence shown here is derived from an EMBL/GenBank/DDBJ whole genome shotgun (WGS) entry which is preliminary data.</text>
</comment>
<keyword evidence="3" id="KW-0805">Transcription regulation</keyword>
<dbReference type="GO" id="GO:0030170">
    <property type="term" value="F:pyridoxal phosphate binding"/>
    <property type="evidence" value="ECO:0007669"/>
    <property type="project" value="InterPro"/>
</dbReference>
<evidence type="ECO:0000256" key="2">
    <source>
        <dbReference type="ARBA" id="ARBA00022898"/>
    </source>
</evidence>
<dbReference type="Proteomes" id="UP000253741">
    <property type="component" value="Unassembled WGS sequence"/>
</dbReference>
<dbReference type="CDD" id="cd00609">
    <property type="entry name" value="AAT_like"/>
    <property type="match status" value="1"/>
</dbReference>
<dbReference type="InterPro" id="IPR051446">
    <property type="entry name" value="HTH_trans_reg/aminotransferase"/>
</dbReference>
<dbReference type="PROSITE" id="PS50949">
    <property type="entry name" value="HTH_GNTR"/>
    <property type="match status" value="1"/>
</dbReference>
<sequence length="479" mass="49911">MQERSSVSELASSLRSELDRYSPGGKLPSSRALVERYRVSPVTVSRALARLAAEGLVTTRPGAGAFRAPARPGTPPPGDTSWQEVTLSADASAEPVPRAVDASGVLITLAEPAPGVVEFNGGYLHPSLQPEQAMGAALARAGRRPGTWGRPPVDGLPELRDWFARGIGGSRTAAEVLITAGGQSALTTALRALAPPGAPLLVESPTYPGLLAIARAAGLRPVPVPVDAEGVRPELLAAAFRASGAKVFVCQPLFQNPTGAVLSAARRPEVLRIAREAGAFVVEDDFVRRLVHEDAGPLPGPLADDDPHGVVVHVCSLTKATSPSLRVAALVARGPVLERLRAIHVVDTFFVPRPLQEAALELVGSTAWSRHLRALSAELTLRRNTMTAALRGALPELALPHIPAGGYHLWLRLPDGADEQAVVSAALRAGVAVAPGRPYFGAEPSAAHLRLSFAAVAGTGQITEGVRRLRAACGAALGR</sequence>
<dbReference type="OrthoDB" id="9802328at2"/>
<evidence type="ECO:0000256" key="4">
    <source>
        <dbReference type="ARBA" id="ARBA00023125"/>
    </source>
</evidence>
<evidence type="ECO:0000256" key="3">
    <source>
        <dbReference type="ARBA" id="ARBA00023015"/>
    </source>
</evidence>
<evidence type="ECO:0000256" key="6">
    <source>
        <dbReference type="SAM" id="MobiDB-lite"/>
    </source>
</evidence>
<dbReference type="RefSeq" id="WP_114623924.1">
    <property type="nucleotide sequence ID" value="NZ_QQNA01000089.1"/>
</dbReference>